<keyword evidence="2" id="KW-1185">Reference proteome</keyword>
<gene>
    <name evidence="1" type="ORF">EV421DRAFT_1836697</name>
</gene>
<dbReference type="AlphaFoldDB" id="A0AA39J3C3"/>
<reference evidence="1" key="1">
    <citation type="submission" date="2023-06" db="EMBL/GenBank/DDBJ databases">
        <authorList>
            <consortium name="Lawrence Berkeley National Laboratory"/>
            <person name="Ahrendt S."/>
            <person name="Sahu N."/>
            <person name="Indic B."/>
            <person name="Wong-Bajracharya J."/>
            <person name="Merenyi Z."/>
            <person name="Ke H.-M."/>
            <person name="Monk M."/>
            <person name="Kocsube S."/>
            <person name="Drula E."/>
            <person name="Lipzen A."/>
            <person name="Balint B."/>
            <person name="Henrissat B."/>
            <person name="Andreopoulos B."/>
            <person name="Martin F.M."/>
            <person name="Harder C.B."/>
            <person name="Rigling D."/>
            <person name="Ford K.L."/>
            <person name="Foster G.D."/>
            <person name="Pangilinan J."/>
            <person name="Papanicolaou A."/>
            <person name="Barry K."/>
            <person name="LaButti K."/>
            <person name="Viragh M."/>
            <person name="Koriabine M."/>
            <person name="Yan M."/>
            <person name="Riley R."/>
            <person name="Champramary S."/>
            <person name="Plett K.L."/>
            <person name="Tsai I.J."/>
            <person name="Slot J."/>
            <person name="Sipos G."/>
            <person name="Plett J."/>
            <person name="Nagy L.G."/>
            <person name="Grigoriev I.V."/>
        </authorList>
    </citation>
    <scope>NUCLEOTIDE SEQUENCE</scope>
    <source>
        <strain evidence="1">FPL87.14</strain>
    </source>
</reference>
<protein>
    <submittedName>
        <fullName evidence="1">Uncharacterized protein</fullName>
    </submittedName>
</protein>
<evidence type="ECO:0000313" key="1">
    <source>
        <dbReference type="EMBL" id="KAK0435308.1"/>
    </source>
</evidence>
<sequence>MNVFPAGSRVSFFDSNGQLLTGVVQSTSRLSDVSTQLVLIKRDSGATVTLPAASVFTINA</sequence>
<evidence type="ECO:0000313" key="2">
    <source>
        <dbReference type="Proteomes" id="UP001175226"/>
    </source>
</evidence>
<dbReference type="Proteomes" id="UP001175226">
    <property type="component" value="Unassembled WGS sequence"/>
</dbReference>
<dbReference type="EMBL" id="JAUEPT010000064">
    <property type="protein sequence ID" value="KAK0435308.1"/>
    <property type="molecule type" value="Genomic_DNA"/>
</dbReference>
<comment type="caution">
    <text evidence="1">The sequence shown here is derived from an EMBL/GenBank/DDBJ whole genome shotgun (WGS) entry which is preliminary data.</text>
</comment>
<proteinExistence type="predicted"/>
<name>A0AA39J3C3_9AGAR</name>
<organism evidence="1 2">
    <name type="scientific">Armillaria borealis</name>
    <dbReference type="NCBI Taxonomy" id="47425"/>
    <lineage>
        <taxon>Eukaryota</taxon>
        <taxon>Fungi</taxon>
        <taxon>Dikarya</taxon>
        <taxon>Basidiomycota</taxon>
        <taxon>Agaricomycotina</taxon>
        <taxon>Agaricomycetes</taxon>
        <taxon>Agaricomycetidae</taxon>
        <taxon>Agaricales</taxon>
        <taxon>Marasmiineae</taxon>
        <taxon>Physalacriaceae</taxon>
        <taxon>Armillaria</taxon>
    </lineage>
</organism>
<accession>A0AA39J3C3</accession>